<dbReference type="InterPro" id="IPR032675">
    <property type="entry name" value="LRR_dom_sf"/>
</dbReference>
<protein>
    <submittedName>
        <fullName evidence="13">Uncharacterized protein</fullName>
    </submittedName>
</protein>
<dbReference type="EMBL" id="CM016552">
    <property type="protein sequence ID" value="TKW40316.1"/>
    <property type="molecule type" value="Genomic_DNA"/>
</dbReference>
<dbReference type="Pfam" id="PF00560">
    <property type="entry name" value="LRR_1"/>
    <property type="match status" value="2"/>
</dbReference>
<dbReference type="Gene3D" id="3.80.10.10">
    <property type="entry name" value="Ribonuclease Inhibitor"/>
    <property type="match status" value="1"/>
</dbReference>
<keyword evidence="3" id="KW-0433">Leucine-rich repeat</keyword>
<evidence type="ECO:0000313" key="13">
    <source>
        <dbReference type="EMBL" id="TKW40317.1"/>
    </source>
</evidence>
<dbReference type="GO" id="GO:0004674">
    <property type="term" value="F:protein serine/threonine kinase activity"/>
    <property type="evidence" value="ECO:0007669"/>
    <property type="project" value="UniProtKB-EC"/>
</dbReference>
<dbReference type="GO" id="GO:0009742">
    <property type="term" value="P:brassinosteroid mediated signaling pathway"/>
    <property type="evidence" value="ECO:0007669"/>
    <property type="project" value="UniProtKB-KW"/>
</dbReference>
<keyword evidence="8" id="KW-1133">Transmembrane helix</keyword>
<dbReference type="PANTHER" id="PTHR48053">
    <property type="entry name" value="LEUCINE RICH REPEAT FAMILY PROTEIN, EXPRESSED"/>
    <property type="match status" value="1"/>
</dbReference>
<dbReference type="InterPro" id="IPR051716">
    <property type="entry name" value="Plant_RL_S/T_kinase"/>
</dbReference>
<feature type="compositionally biased region" description="Gly residues" evidence="12">
    <location>
        <begin position="294"/>
        <end position="313"/>
    </location>
</feature>
<evidence type="ECO:0000256" key="11">
    <source>
        <dbReference type="ARBA" id="ARBA00023180"/>
    </source>
</evidence>
<evidence type="ECO:0000313" key="14">
    <source>
        <dbReference type="Proteomes" id="UP000298652"/>
    </source>
</evidence>
<dbReference type="PANTHER" id="PTHR48053:SF6">
    <property type="entry name" value="PROTEIN KINASE DOMAIN-CONTAINING PROTEIN"/>
    <property type="match status" value="1"/>
</dbReference>
<dbReference type="GO" id="GO:0016020">
    <property type="term" value="C:membrane"/>
    <property type="evidence" value="ECO:0007669"/>
    <property type="project" value="UniProtKB-SubCell"/>
</dbReference>
<accession>A0A4U6WNR3</accession>
<dbReference type="Gramene" id="TKW40316">
    <property type="protein sequence ID" value="TKW40316"/>
    <property type="gene ID" value="SEVIR_1G237800v2"/>
</dbReference>
<feature type="region of interest" description="Disordered" evidence="12">
    <location>
        <begin position="294"/>
        <end position="317"/>
    </location>
</feature>
<keyword evidence="7" id="KW-0677">Repeat</keyword>
<keyword evidence="11" id="KW-0325">Glycoprotein</keyword>
<evidence type="ECO:0000256" key="9">
    <source>
        <dbReference type="ARBA" id="ARBA00023136"/>
    </source>
</evidence>
<evidence type="ECO:0000256" key="10">
    <source>
        <dbReference type="ARBA" id="ARBA00023170"/>
    </source>
</evidence>
<reference evidence="13 14" key="1">
    <citation type="submission" date="2019-03" db="EMBL/GenBank/DDBJ databases">
        <title>WGS assembly of Setaria viridis.</title>
        <authorList>
            <person name="Huang P."/>
            <person name="Jenkins J."/>
            <person name="Grimwood J."/>
            <person name="Barry K."/>
            <person name="Healey A."/>
            <person name="Mamidi S."/>
            <person name="Sreedasyam A."/>
            <person name="Shu S."/>
            <person name="Feldman M."/>
            <person name="Wu J."/>
            <person name="Yu Y."/>
            <person name="Chen C."/>
            <person name="Johnson J."/>
            <person name="Rokhsar D."/>
            <person name="Baxter I."/>
            <person name="Schmutz J."/>
            <person name="Brutnell T."/>
            <person name="Kellogg E."/>
        </authorList>
    </citation>
    <scope>NUCLEOTIDE SEQUENCE [LARGE SCALE GENOMIC DNA]</scope>
    <source>
        <strain evidence="14">cv. A10</strain>
    </source>
</reference>
<dbReference type="SUPFAM" id="SSF52058">
    <property type="entry name" value="L domain-like"/>
    <property type="match status" value="1"/>
</dbReference>
<evidence type="ECO:0000256" key="3">
    <source>
        <dbReference type="ARBA" id="ARBA00022614"/>
    </source>
</evidence>
<evidence type="ECO:0000256" key="5">
    <source>
        <dbReference type="ARBA" id="ARBA00022692"/>
    </source>
</evidence>
<keyword evidence="14" id="KW-1185">Reference proteome</keyword>
<keyword evidence="10" id="KW-0675">Receptor</keyword>
<evidence type="ECO:0000256" key="4">
    <source>
        <dbReference type="ARBA" id="ARBA00022626"/>
    </source>
</evidence>
<keyword evidence="6" id="KW-0732">Signal</keyword>
<keyword evidence="5" id="KW-0812">Transmembrane</keyword>
<evidence type="ECO:0000256" key="8">
    <source>
        <dbReference type="ARBA" id="ARBA00022989"/>
    </source>
</evidence>
<name>A0A4U6WNR3_SETVI</name>
<evidence type="ECO:0000256" key="1">
    <source>
        <dbReference type="ARBA" id="ARBA00004167"/>
    </source>
</evidence>
<evidence type="ECO:0000256" key="7">
    <source>
        <dbReference type="ARBA" id="ARBA00022737"/>
    </source>
</evidence>
<dbReference type="AlphaFoldDB" id="A0A4U6WNR3"/>
<feature type="compositionally biased region" description="Low complexity" evidence="12">
    <location>
        <begin position="351"/>
        <end position="368"/>
    </location>
</feature>
<keyword evidence="9" id="KW-0472">Membrane</keyword>
<organism evidence="13 14">
    <name type="scientific">Setaria viridis</name>
    <name type="common">Green bristlegrass</name>
    <name type="synonym">Setaria italica subsp. viridis</name>
    <dbReference type="NCBI Taxonomy" id="4556"/>
    <lineage>
        <taxon>Eukaryota</taxon>
        <taxon>Viridiplantae</taxon>
        <taxon>Streptophyta</taxon>
        <taxon>Embryophyta</taxon>
        <taxon>Tracheophyta</taxon>
        <taxon>Spermatophyta</taxon>
        <taxon>Magnoliopsida</taxon>
        <taxon>Liliopsida</taxon>
        <taxon>Poales</taxon>
        <taxon>Poaceae</taxon>
        <taxon>PACMAD clade</taxon>
        <taxon>Panicoideae</taxon>
        <taxon>Panicodae</taxon>
        <taxon>Paniceae</taxon>
        <taxon>Cenchrinae</taxon>
        <taxon>Setaria</taxon>
    </lineage>
</organism>
<evidence type="ECO:0000256" key="2">
    <source>
        <dbReference type="ARBA" id="ARBA00009592"/>
    </source>
</evidence>
<dbReference type="Pfam" id="PF13855">
    <property type="entry name" value="LRR_8"/>
    <property type="match status" value="1"/>
</dbReference>
<keyword evidence="4" id="KW-1070">Brassinosteroid signaling pathway</keyword>
<dbReference type="FunFam" id="3.80.10.10:FF:000111">
    <property type="entry name" value="LRR receptor-like serine/threonine-protein kinase ERECTA"/>
    <property type="match status" value="1"/>
</dbReference>
<dbReference type="EMBL" id="CM016552">
    <property type="protein sequence ID" value="TKW40317.1"/>
    <property type="molecule type" value="Genomic_DNA"/>
</dbReference>
<dbReference type="Gramene" id="TKW40317">
    <property type="protein sequence ID" value="TKW40317"/>
    <property type="gene ID" value="SEVIR_1G237800v2"/>
</dbReference>
<comment type="subcellular location">
    <subcellularLocation>
        <location evidence="1">Membrane</location>
        <topology evidence="1">Single-pass membrane protein</topology>
    </subcellularLocation>
</comment>
<evidence type="ECO:0000256" key="12">
    <source>
        <dbReference type="SAM" id="MobiDB-lite"/>
    </source>
</evidence>
<gene>
    <name evidence="13" type="ORF">SEVIR_1G237800v2</name>
</gene>
<evidence type="ECO:0000256" key="6">
    <source>
        <dbReference type="ARBA" id="ARBA00022729"/>
    </source>
</evidence>
<dbReference type="InterPro" id="IPR001611">
    <property type="entry name" value="Leu-rich_rpt"/>
</dbReference>
<comment type="similarity">
    <text evidence="2">Belongs to the RLP family.</text>
</comment>
<dbReference type="Proteomes" id="UP000298652">
    <property type="component" value="Chromosome 1"/>
</dbReference>
<sequence length="390" mass="40950">MSFAENKLTGFIPPGLGNLKHMTSLNLSYNNFQGSIPVKFGNLKQPISLHVSSNKLSGVIPETLGQCQQLTTIQMDQNILTGNIPTTFSNLNSLSTLNISHNNLSGPMPACLNDLELLTKLDLSYNNFEGEIPRNGVFDNASVVSLDGNPRLCGGATDFHVPSCHLDSRSVGLANNLVEILIPIFGFMSLICQSWELGVTKHDLIGSGSYGSVCKRKIKACRAPPPGRRPMGHGVSCARTGDEHDYFRAAQLGDLDALAALYDRLSALHIAAANGRIEDLSASFGRGCGAGGVRGGGGRARGGSAGGASGGRGRTAAGRGAAAVGRAAPCSSCRSCRRRPCGRTQRRRLRGAAGCRPSSGHSASSQSSTGLPVPQSPSIIRRCCDVFTLM</sequence>
<proteinExistence type="inferred from homology"/>
<feature type="region of interest" description="Disordered" evidence="12">
    <location>
        <begin position="347"/>
        <end position="376"/>
    </location>
</feature>